<sequence length="34" mass="4324">MTWSHVQRRRNLLHLLYFHTRKTFKTLKEKPMLL</sequence>
<dbReference type="Proteomes" id="UP000008988">
    <property type="component" value="Unassembled WGS sequence"/>
</dbReference>
<accession>B5VPH0</accession>
<evidence type="ECO:0000313" key="1">
    <source>
        <dbReference type="EMBL" id="EDZ70174.1"/>
    </source>
</evidence>
<comment type="caution">
    <text evidence="1">The sequence shown here is derived from an EMBL/GenBank/DDBJ whole genome shotgun (WGS) entry which is preliminary data.</text>
</comment>
<protein>
    <submittedName>
        <fullName evidence="1">Uncharacterized protein</fullName>
    </submittedName>
</protein>
<dbReference type="EMBL" id="ABSV01001805">
    <property type="protein sequence ID" value="EDZ70174.1"/>
    <property type="molecule type" value="Genomic_DNA"/>
</dbReference>
<gene>
    <name evidence="1" type="ORF">AWRI1631_131820</name>
</gene>
<evidence type="ECO:0000313" key="2">
    <source>
        <dbReference type="Proteomes" id="UP000008988"/>
    </source>
</evidence>
<organism evidence="1 2">
    <name type="scientific">Saccharomyces cerevisiae (strain AWRI1631)</name>
    <name type="common">Baker's yeast</name>
    <dbReference type="NCBI Taxonomy" id="545124"/>
    <lineage>
        <taxon>Eukaryota</taxon>
        <taxon>Fungi</taxon>
        <taxon>Dikarya</taxon>
        <taxon>Ascomycota</taxon>
        <taxon>Saccharomycotina</taxon>
        <taxon>Saccharomycetes</taxon>
        <taxon>Saccharomycetales</taxon>
        <taxon>Saccharomycetaceae</taxon>
        <taxon>Saccharomyces</taxon>
    </lineage>
</organism>
<dbReference type="AlphaFoldDB" id="B5VPH0"/>
<proteinExistence type="predicted"/>
<name>B5VPH0_YEAS6</name>
<reference evidence="1 2" key="1">
    <citation type="journal article" date="2008" name="FEMS Yeast Res.">
        <title>Comparative genome analysis of a Saccharomyces cerevisiae wine strain.</title>
        <authorList>
            <person name="Borneman A.R."/>
            <person name="Forgan A.H."/>
            <person name="Pretorius I.S."/>
            <person name="Chambers P.J."/>
        </authorList>
    </citation>
    <scope>NUCLEOTIDE SEQUENCE [LARGE SCALE GENOMIC DNA]</scope>
    <source>
        <strain evidence="1 2">AWRI1631</strain>
    </source>
</reference>